<dbReference type="AlphaFoldDB" id="A0AAP0EE94"/>
<name>A0AAP0EE94_9MAGN</name>
<dbReference type="PANTHER" id="PTHR34542:SF1">
    <property type="entry name" value="OS08G0359900 PROTEIN"/>
    <property type="match status" value="1"/>
</dbReference>
<dbReference type="EMBL" id="JBBNAE010000010">
    <property type="protein sequence ID" value="KAK9091766.1"/>
    <property type="molecule type" value="Genomic_DNA"/>
</dbReference>
<evidence type="ECO:0000313" key="2">
    <source>
        <dbReference type="EMBL" id="KAK9091766.1"/>
    </source>
</evidence>
<dbReference type="PANTHER" id="PTHR34542">
    <property type="entry name" value="OS08G0359900 PROTEIN"/>
    <property type="match status" value="1"/>
</dbReference>
<feature type="region of interest" description="Disordered" evidence="1">
    <location>
        <begin position="16"/>
        <end position="78"/>
    </location>
</feature>
<gene>
    <name evidence="2" type="ORF">Sjap_024943</name>
</gene>
<keyword evidence="3" id="KW-1185">Reference proteome</keyword>
<feature type="compositionally biased region" description="Low complexity" evidence="1">
    <location>
        <begin position="58"/>
        <end position="67"/>
    </location>
</feature>
<comment type="caution">
    <text evidence="2">The sequence shown here is derived from an EMBL/GenBank/DDBJ whole genome shotgun (WGS) entry which is preliminary data.</text>
</comment>
<sequence length="167" mass="18106">MASVQKLKALLGRQCVVAGSPSSSSRSPTTSPLFQIRRRKTLRMFLTRAGSARRKSDSPPTSSSSSSAPPPDNPKTATLLLSNKLKDLFVSSPPPPLEDNGTIIMDLEELSSSTVNAPAPAPARARTAPASHRPLTAVFRYRLLRRPWRPMLLSIPEYAAAATETHY</sequence>
<protein>
    <submittedName>
        <fullName evidence="2">Uncharacterized protein</fullName>
    </submittedName>
</protein>
<evidence type="ECO:0000313" key="3">
    <source>
        <dbReference type="Proteomes" id="UP001417504"/>
    </source>
</evidence>
<dbReference type="Proteomes" id="UP001417504">
    <property type="component" value="Unassembled WGS sequence"/>
</dbReference>
<reference evidence="2 3" key="1">
    <citation type="submission" date="2024-01" db="EMBL/GenBank/DDBJ databases">
        <title>Genome assemblies of Stephania.</title>
        <authorList>
            <person name="Yang L."/>
        </authorList>
    </citation>
    <scope>NUCLEOTIDE SEQUENCE [LARGE SCALE GENOMIC DNA]</scope>
    <source>
        <strain evidence="2">QJT</strain>
        <tissue evidence="2">Leaf</tissue>
    </source>
</reference>
<evidence type="ECO:0000256" key="1">
    <source>
        <dbReference type="SAM" id="MobiDB-lite"/>
    </source>
</evidence>
<feature type="compositionally biased region" description="Low complexity" evidence="1">
    <location>
        <begin position="20"/>
        <end position="32"/>
    </location>
</feature>
<organism evidence="2 3">
    <name type="scientific">Stephania japonica</name>
    <dbReference type="NCBI Taxonomy" id="461633"/>
    <lineage>
        <taxon>Eukaryota</taxon>
        <taxon>Viridiplantae</taxon>
        <taxon>Streptophyta</taxon>
        <taxon>Embryophyta</taxon>
        <taxon>Tracheophyta</taxon>
        <taxon>Spermatophyta</taxon>
        <taxon>Magnoliopsida</taxon>
        <taxon>Ranunculales</taxon>
        <taxon>Menispermaceae</taxon>
        <taxon>Menispermoideae</taxon>
        <taxon>Cissampelideae</taxon>
        <taxon>Stephania</taxon>
    </lineage>
</organism>
<accession>A0AAP0EE94</accession>
<proteinExistence type="predicted"/>